<dbReference type="PROSITE" id="PS50928">
    <property type="entry name" value="ABC_TM1"/>
    <property type="match status" value="2"/>
</dbReference>
<keyword evidence="2 7" id="KW-0813">Transport</keyword>
<feature type="transmembrane region" description="Helical" evidence="7">
    <location>
        <begin position="271"/>
        <end position="289"/>
    </location>
</feature>
<feature type="transmembrane region" description="Helical" evidence="7">
    <location>
        <begin position="122"/>
        <end position="141"/>
    </location>
</feature>
<evidence type="ECO:0000256" key="1">
    <source>
        <dbReference type="ARBA" id="ARBA00004651"/>
    </source>
</evidence>
<evidence type="ECO:0000256" key="5">
    <source>
        <dbReference type="ARBA" id="ARBA00022989"/>
    </source>
</evidence>
<name>A0ABW5A9V9_9RHOB</name>
<evidence type="ECO:0000313" key="10">
    <source>
        <dbReference type="Proteomes" id="UP001597413"/>
    </source>
</evidence>
<dbReference type="PANTHER" id="PTHR30151">
    <property type="entry name" value="ALKANE SULFONATE ABC TRANSPORTER-RELATED, MEMBRANE SUBUNIT"/>
    <property type="match status" value="1"/>
</dbReference>
<keyword evidence="3" id="KW-1003">Cell membrane</keyword>
<dbReference type="Proteomes" id="UP001597413">
    <property type="component" value="Unassembled WGS sequence"/>
</dbReference>
<feature type="transmembrane region" description="Helical" evidence="7">
    <location>
        <begin position="56"/>
        <end position="83"/>
    </location>
</feature>
<feature type="domain" description="ABC transmembrane type-1" evidence="8">
    <location>
        <begin position="322"/>
        <end position="506"/>
    </location>
</feature>
<feature type="transmembrane region" description="Helical" evidence="7">
    <location>
        <begin position="95"/>
        <end position="116"/>
    </location>
</feature>
<keyword evidence="6 7" id="KW-0472">Membrane</keyword>
<evidence type="ECO:0000256" key="2">
    <source>
        <dbReference type="ARBA" id="ARBA00022448"/>
    </source>
</evidence>
<feature type="transmembrane region" description="Helical" evidence="7">
    <location>
        <begin position="435"/>
        <end position="467"/>
    </location>
</feature>
<feature type="transmembrane region" description="Helical" evidence="7">
    <location>
        <begin position="330"/>
        <end position="349"/>
    </location>
</feature>
<feature type="transmembrane region" description="Helical" evidence="7">
    <location>
        <begin position="219"/>
        <end position="240"/>
    </location>
</feature>
<comment type="caution">
    <text evidence="9">The sequence shown here is derived from an EMBL/GenBank/DDBJ whole genome shotgun (WGS) entry which is preliminary data.</text>
</comment>
<gene>
    <name evidence="9" type="ORF">ACFSM0_12015</name>
</gene>
<dbReference type="Gene3D" id="1.10.3720.10">
    <property type="entry name" value="MetI-like"/>
    <property type="match status" value="2"/>
</dbReference>
<proteinExistence type="inferred from homology"/>
<dbReference type="CDD" id="cd06261">
    <property type="entry name" value="TM_PBP2"/>
    <property type="match status" value="1"/>
</dbReference>
<evidence type="ECO:0000256" key="6">
    <source>
        <dbReference type="ARBA" id="ARBA00023136"/>
    </source>
</evidence>
<comment type="subcellular location">
    <subcellularLocation>
        <location evidence="1 7">Cell membrane</location>
        <topology evidence="1 7">Multi-pass membrane protein</topology>
    </subcellularLocation>
</comment>
<protein>
    <submittedName>
        <fullName evidence="9">ABC transporter permease</fullName>
    </submittedName>
</protein>
<dbReference type="InterPro" id="IPR000515">
    <property type="entry name" value="MetI-like"/>
</dbReference>
<feature type="transmembrane region" description="Helical" evidence="7">
    <location>
        <begin position="361"/>
        <end position="384"/>
    </location>
</feature>
<keyword evidence="5 7" id="KW-1133">Transmembrane helix</keyword>
<evidence type="ECO:0000313" key="9">
    <source>
        <dbReference type="EMBL" id="MFD2174820.1"/>
    </source>
</evidence>
<dbReference type="Pfam" id="PF00528">
    <property type="entry name" value="BPD_transp_1"/>
    <property type="match status" value="2"/>
</dbReference>
<accession>A0ABW5A9V9</accession>
<keyword evidence="4 7" id="KW-0812">Transmembrane</keyword>
<reference evidence="10" key="1">
    <citation type="journal article" date="2019" name="Int. J. Syst. Evol. Microbiol.">
        <title>The Global Catalogue of Microorganisms (GCM) 10K type strain sequencing project: providing services to taxonomists for standard genome sequencing and annotation.</title>
        <authorList>
            <consortium name="The Broad Institute Genomics Platform"/>
            <consortium name="The Broad Institute Genome Sequencing Center for Infectious Disease"/>
            <person name="Wu L."/>
            <person name="Ma J."/>
        </authorList>
    </citation>
    <scope>NUCLEOTIDE SEQUENCE [LARGE SCALE GENOMIC DNA]</scope>
    <source>
        <strain evidence="10">CCUG 55131</strain>
    </source>
</reference>
<feature type="transmembrane region" description="Helical" evidence="7">
    <location>
        <begin position="12"/>
        <end position="36"/>
    </location>
</feature>
<evidence type="ECO:0000256" key="3">
    <source>
        <dbReference type="ARBA" id="ARBA00022475"/>
    </source>
</evidence>
<evidence type="ECO:0000259" key="8">
    <source>
        <dbReference type="PROSITE" id="PS50928"/>
    </source>
</evidence>
<feature type="domain" description="ABC transmembrane type-1" evidence="8">
    <location>
        <begin position="57"/>
        <end position="241"/>
    </location>
</feature>
<organism evidence="9 10">
    <name type="scientific">Rhodobacter lacus</name>
    <dbReference type="NCBI Taxonomy" id="1641972"/>
    <lineage>
        <taxon>Bacteria</taxon>
        <taxon>Pseudomonadati</taxon>
        <taxon>Pseudomonadota</taxon>
        <taxon>Alphaproteobacteria</taxon>
        <taxon>Rhodobacterales</taxon>
        <taxon>Rhodobacter group</taxon>
        <taxon>Rhodobacter</taxon>
    </lineage>
</organism>
<dbReference type="SUPFAM" id="SSF161098">
    <property type="entry name" value="MetI-like"/>
    <property type="match status" value="2"/>
</dbReference>
<sequence length="523" mass="54641">MADDRAASGHALRNVLILLAIWEIVGRFGLVAGGALPAPSAIAARLWIDRGDYPPHVAATLIASGLGFVIGNLAGIGAGIAFALSSTLLRIFRGVNIVIFALPPIAIAPILALTLSGMAPRITLAALGVYFVTMTATVIGLSQTDSRAADLIRAYGGGRYDLLRLVQVRAALPAILSGLRIAAPNAVLGAILAEFGGGGRWGLGAYLLGSLGRAEPERLWGIGLIATAIAGLSYAVFALLSTRLVGATRAVTLNAALPEDKAAPGSLRHRLTIAALTIALPFLLWWGFIKLTGVPEMIAKTPFAVVDYLVLSPGAESARAKLGAALMQTLPITFVGMAAGLGFAFLLAISSKLFPRAIAAFMPVALVTQTMPLVALTPLLVLVLGRGVGLTLWVTISVTFFPAFVTLAQGIALVPRSAEEVPRAYGASRWSEMKLVTIPASLPYLFAATRLTVPRAILGVMIAEWLATGTGLGNLLNQSRGYLDYGMIWSVAAVSVLLAVVFYLIVVGVERRVLKRLGMATAE</sequence>
<evidence type="ECO:0000256" key="7">
    <source>
        <dbReference type="RuleBase" id="RU363032"/>
    </source>
</evidence>
<keyword evidence="10" id="KW-1185">Reference proteome</keyword>
<feature type="transmembrane region" description="Helical" evidence="7">
    <location>
        <begin position="487"/>
        <end position="509"/>
    </location>
</feature>
<dbReference type="InterPro" id="IPR035906">
    <property type="entry name" value="MetI-like_sf"/>
</dbReference>
<comment type="similarity">
    <text evidence="7">Belongs to the binding-protein-dependent transport system permease family.</text>
</comment>
<dbReference type="EMBL" id="JBHUIX010000012">
    <property type="protein sequence ID" value="MFD2174820.1"/>
    <property type="molecule type" value="Genomic_DNA"/>
</dbReference>
<feature type="transmembrane region" description="Helical" evidence="7">
    <location>
        <begin position="390"/>
        <end position="414"/>
    </location>
</feature>
<evidence type="ECO:0000256" key="4">
    <source>
        <dbReference type="ARBA" id="ARBA00022692"/>
    </source>
</evidence>
<dbReference type="PANTHER" id="PTHR30151:SF20">
    <property type="entry name" value="ABC TRANSPORTER PERMEASE PROTEIN HI_0355-RELATED"/>
    <property type="match status" value="1"/>
</dbReference>
<dbReference type="RefSeq" id="WP_377390666.1">
    <property type="nucleotide sequence ID" value="NZ_JBHUIX010000012.1"/>
</dbReference>